<dbReference type="InterPro" id="IPR008881">
    <property type="entry name" value="Trigger_fac_ribosome-bd_bac"/>
</dbReference>
<evidence type="ECO:0000256" key="10">
    <source>
        <dbReference type="SAM" id="Coils"/>
    </source>
</evidence>
<name>A0A1G2HW81_9BACT</name>
<dbReference type="GO" id="GO:0051083">
    <property type="term" value="P:'de novo' cotranslational protein folding"/>
    <property type="evidence" value="ECO:0007669"/>
    <property type="project" value="TreeGrafter"/>
</dbReference>
<evidence type="ECO:0000259" key="12">
    <source>
        <dbReference type="Pfam" id="PF05698"/>
    </source>
</evidence>
<evidence type="ECO:0000256" key="1">
    <source>
        <dbReference type="ARBA" id="ARBA00000971"/>
    </source>
</evidence>
<comment type="subcellular location">
    <subcellularLocation>
        <location evidence="9">Cytoplasm</location>
    </subcellularLocation>
    <text evidence="9">About half TF is bound to the ribosome near the polypeptide exit tunnel while the other half is free in the cytoplasm.</text>
</comment>
<dbReference type="InterPro" id="IPR046357">
    <property type="entry name" value="PPIase_dom_sf"/>
</dbReference>
<dbReference type="PIRSF" id="PIRSF003095">
    <property type="entry name" value="Trigger_factor"/>
    <property type="match status" value="1"/>
</dbReference>
<evidence type="ECO:0000256" key="9">
    <source>
        <dbReference type="HAMAP-Rule" id="MF_00303"/>
    </source>
</evidence>
<dbReference type="PANTHER" id="PTHR30560">
    <property type="entry name" value="TRIGGER FACTOR CHAPERONE AND PEPTIDYL-PROLYL CIS/TRANS ISOMERASE"/>
    <property type="match status" value="1"/>
</dbReference>
<dbReference type="InterPro" id="IPR008880">
    <property type="entry name" value="Trigger_fac_C"/>
</dbReference>
<comment type="similarity">
    <text evidence="2 9">Belongs to the FKBP-type PPIase family. Tig subfamily.</text>
</comment>
<keyword evidence="9" id="KW-0131">Cell cycle</keyword>
<comment type="caution">
    <text evidence="13">The sequence shown here is derived from an EMBL/GenBank/DDBJ whole genome shotgun (WGS) entry which is preliminary data.</text>
</comment>
<keyword evidence="6 9" id="KW-0143">Chaperone</keyword>
<dbReference type="Proteomes" id="UP000178774">
    <property type="component" value="Unassembled WGS sequence"/>
</dbReference>
<dbReference type="InterPro" id="IPR027304">
    <property type="entry name" value="Trigger_fact/SurA_dom_sf"/>
</dbReference>
<dbReference type="GO" id="GO:0044183">
    <property type="term" value="F:protein folding chaperone"/>
    <property type="evidence" value="ECO:0007669"/>
    <property type="project" value="TreeGrafter"/>
</dbReference>
<keyword evidence="7 9" id="KW-0413">Isomerase</keyword>
<organism evidence="13 14">
    <name type="scientific">Candidatus Staskawiczbacteria bacterium RIFCSPHIGHO2_01_FULL_41_41</name>
    <dbReference type="NCBI Taxonomy" id="1802203"/>
    <lineage>
        <taxon>Bacteria</taxon>
        <taxon>Candidatus Staskawicziibacteriota</taxon>
    </lineage>
</organism>
<feature type="domain" description="Trigger factor C-terminal" evidence="12">
    <location>
        <begin position="260"/>
        <end position="415"/>
    </location>
</feature>
<dbReference type="GO" id="GO:0051301">
    <property type="term" value="P:cell division"/>
    <property type="evidence" value="ECO:0007669"/>
    <property type="project" value="UniProtKB-KW"/>
</dbReference>
<dbReference type="InterPro" id="IPR037041">
    <property type="entry name" value="Trigger_fac_C_sf"/>
</dbReference>
<proteinExistence type="inferred from homology"/>
<dbReference type="NCBIfam" id="TIGR00115">
    <property type="entry name" value="tig"/>
    <property type="match status" value="1"/>
</dbReference>
<dbReference type="GO" id="GO:0015031">
    <property type="term" value="P:protein transport"/>
    <property type="evidence" value="ECO:0007669"/>
    <property type="project" value="UniProtKB-UniRule"/>
</dbReference>
<feature type="coiled-coil region" evidence="10">
    <location>
        <begin position="320"/>
        <end position="392"/>
    </location>
</feature>
<evidence type="ECO:0000256" key="5">
    <source>
        <dbReference type="ARBA" id="ARBA00023110"/>
    </source>
</evidence>
<dbReference type="InterPro" id="IPR005215">
    <property type="entry name" value="Trig_fac"/>
</dbReference>
<evidence type="ECO:0000256" key="7">
    <source>
        <dbReference type="ARBA" id="ARBA00023235"/>
    </source>
</evidence>
<dbReference type="EMBL" id="MHOP01000005">
    <property type="protein sequence ID" value="OGZ66470.1"/>
    <property type="molecule type" value="Genomic_DNA"/>
</dbReference>
<dbReference type="AlphaFoldDB" id="A0A1G2HW81"/>
<evidence type="ECO:0000256" key="8">
    <source>
        <dbReference type="ARBA" id="ARBA00029986"/>
    </source>
</evidence>
<keyword evidence="9" id="KW-0132">Cell division</keyword>
<keyword evidence="9" id="KW-0963">Cytoplasm</keyword>
<evidence type="ECO:0000259" key="11">
    <source>
        <dbReference type="Pfam" id="PF05697"/>
    </source>
</evidence>
<dbReference type="Pfam" id="PF05698">
    <property type="entry name" value="Trigger_C"/>
    <property type="match status" value="1"/>
</dbReference>
<evidence type="ECO:0000313" key="14">
    <source>
        <dbReference type="Proteomes" id="UP000178774"/>
    </source>
</evidence>
<evidence type="ECO:0000313" key="13">
    <source>
        <dbReference type="EMBL" id="OGZ66470.1"/>
    </source>
</evidence>
<dbReference type="GO" id="GO:0043022">
    <property type="term" value="F:ribosome binding"/>
    <property type="evidence" value="ECO:0007669"/>
    <property type="project" value="TreeGrafter"/>
</dbReference>
<dbReference type="SUPFAM" id="SSF102735">
    <property type="entry name" value="Trigger factor ribosome-binding domain"/>
    <property type="match status" value="1"/>
</dbReference>
<evidence type="ECO:0000256" key="3">
    <source>
        <dbReference type="ARBA" id="ARBA00013194"/>
    </source>
</evidence>
<comment type="domain">
    <text evidence="9">Consists of 3 domains; the N-terminus binds the ribosome, the middle domain has PPIase activity, while the C-terminus has intrinsic chaperone activity on its own.</text>
</comment>
<dbReference type="Gene3D" id="1.10.3120.10">
    <property type="entry name" value="Trigger factor, C-terminal domain"/>
    <property type="match status" value="1"/>
</dbReference>
<dbReference type="Gene3D" id="3.30.70.1050">
    <property type="entry name" value="Trigger factor ribosome-binding domain"/>
    <property type="match status" value="1"/>
</dbReference>
<sequence length="430" mass="49206">MKAELKKLPKSQVEINFELDEKEFAEYWQKALEHLKGHVKMDGFRQGQVPLEMVEKKAGAENVLMEAGELAVKKTYSKFVAENKLEPIGDPDVQIVKIAKGNPFLFKVTVAVLPEIELPDYKEIAKGIKSNEVAVYDKEIQETLEYLQKSRAKFSQVDAPAANKNFVEIEYTNKDINEGKTVKDRFILGEGGFLKDFEDNVLGMKAGDQKEFSAKFPDNAINNLGGKMGDFKVKMISVQTMELQEINDDFAKALGVFESLVALKENLKEGITAEKQETEKQRKRGELLNKIAEKVKFELPEKMVQYEQERLFEDMKNGVISRFKMTLEQYLQNVKKTEQEVKDSFKLEAEKRIKDFLVLRQVGKAEKVEVSTAELQEEMNKAVKNYSKEQLEKIDMGQLREYSKGAKFNEKVFEKLESFSLGRSQTGEAK</sequence>
<evidence type="ECO:0000256" key="6">
    <source>
        <dbReference type="ARBA" id="ARBA00023186"/>
    </source>
</evidence>
<dbReference type="GO" id="GO:0005737">
    <property type="term" value="C:cytoplasm"/>
    <property type="evidence" value="ECO:0007669"/>
    <property type="project" value="UniProtKB-SubCell"/>
</dbReference>
<dbReference type="SUPFAM" id="SSF109998">
    <property type="entry name" value="Triger factor/SurA peptide-binding domain-like"/>
    <property type="match status" value="1"/>
</dbReference>
<protein>
    <recommendedName>
        <fullName evidence="4 9">Trigger factor</fullName>
        <shortName evidence="9">TF</shortName>
        <ecNumber evidence="3 9">5.2.1.8</ecNumber>
    </recommendedName>
    <alternativeName>
        <fullName evidence="8 9">PPIase</fullName>
    </alternativeName>
</protein>
<reference evidence="13 14" key="1">
    <citation type="journal article" date="2016" name="Nat. Commun.">
        <title>Thousands of microbial genomes shed light on interconnected biogeochemical processes in an aquifer system.</title>
        <authorList>
            <person name="Anantharaman K."/>
            <person name="Brown C.T."/>
            <person name="Hug L.A."/>
            <person name="Sharon I."/>
            <person name="Castelle C.J."/>
            <person name="Probst A.J."/>
            <person name="Thomas B.C."/>
            <person name="Singh A."/>
            <person name="Wilkins M.J."/>
            <person name="Karaoz U."/>
            <person name="Brodie E.L."/>
            <person name="Williams K.H."/>
            <person name="Hubbard S.S."/>
            <person name="Banfield J.F."/>
        </authorList>
    </citation>
    <scope>NUCLEOTIDE SEQUENCE [LARGE SCALE GENOMIC DNA]</scope>
</reference>
<evidence type="ECO:0000256" key="4">
    <source>
        <dbReference type="ARBA" id="ARBA00016902"/>
    </source>
</evidence>
<keyword evidence="5 9" id="KW-0697">Rotamase</keyword>
<dbReference type="GO" id="GO:0003755">
    <property type="term" value="F:peptidyl-prolyl cis-trans isomerase activity"/>
    <property type="evidence" value="ECO:0007669"/>
    <property type="project" value="UniProtKB-UniRule"/>
</dbReference>
<evidence type="ECO:0000256" key="2">
    <source>
        <dbReference type="ARBA" id="ARBA00005464"/>
    </source>
</evidence>
<dbReference type="PANTHER" id="PTHR30560:SF3">
    <property type="entry name" value="TRIGGER FACTOR-LIKE PROTEIN TIG, CHLOROPLASTIC"/>
    <property type="match status" value="1"/>
</dbReference>
<gene>
    <name evidence="9" type="primary">tig</name>
    <name evidence="13" type="ORF">A2822_01890</name>
</gene>
<comment type="catalytic activity">
    <reaction evidence="1 9">
        <text>[protein]-peptidylproline (omega=180) = [protein]-peptidylproline (omega=0)</text>
        <dbReference type="Rhea" id="RHEA:16237"/>
        <dbReference type="Rhea" id="RHEA-COMP:10747"/>
        <dbReference type="Rhea" id="RHEA-COMP:10748"/>
        <dbReference type="ChEBI" id="CHEBI:83833"/>
        <dbReference type="ChEBI" id="CHEBI:83834"/>
        <dbReference type="EC" id="5.2.1.8"/>
    </reaction>
</comment>
<dbReference type="EC" id="5.2.1.8" evidence="3 9"/>
<accession>A0A1G2HW81</accession>
<dbReference type="Pfam" id="PF05697">
    <property type="entry name" value="Trigger_N"/>
    <property type="match status" value="1"/>
</dbReference>
<dbReference type="InterPro" id="IPR036611">
    <property type="entry name" value="Trigger_fac_ribosome-bd_sf"/>
</dbReference>
<dbReference type="SUPFAM" id="SSF54534">
    <property type="entry name" value="FKBP-like"/>
    <property type="match status" value="1"/>
</dbReference>
<dbReference type="GO" id="GO:0043335">
    <property type="term" value="P:protein unfolding"/>
    <property type="evidence" value="ECO:0007669"/>
    <property type="project" value="TreeGrafter"/>
</dbReference>
<comment type="function">
    <text evidence="9">Involved in protein export. Acts as a chaperone by maintaining the newly synthesized protein in an open conformation. Functions as a peptidyl-prolyl cis-trans isomerase.</text>
</comment>
<dbReference type="Gene3D" id="3.10.50.40">
    <property type="match status" value="1"/>
</dbReference>
<feature type="domain" description="Trigger factor ribosome-binding bacterial" evidence="11">
    <location>
        <begin position="1"/>
        <end position="146"/>
    </location>
</feature>
<keyword evidence="10" id="KW-0175">Coiled coil</keyword>
<dbReference type="HAMAP" id="MF_00303">
    <property type="entry name" value="Trigger_factor_Tig"/>
    <property type="match status" value="1"/>
</dbReference>